<dbReference type="RefSeq" id="WP_170271206.1">
    <property type="nucleotide sequence ID" value="NZ_JABEQB010000025.1"/>
</dbReference>
<protein>
    <submittedName>
        <fullName evidence="1">Uncharacterized protein</fullName>
    </submittedName>
</protein>
<organism evidence="1 2">
    <name type="scientific">Caldanaerobacter subterraneus</name>
    <dbReference type="NCBI Taxonomy" id="911092"/>
    <lineage>
        <taxon>Bacteria</taxon>
        <taxon>Bacillati</taxon>
        <taxon>Bacillota</taxon>
        <taxon>Clostridia</taxon>
        <taxon>Thermoanaerobacterales</taxon>
        <taxon>Thermoanaerobacteraceae</taxon>
        <taxon>Caldanaerobacter</taxon>
    </lineage>
</organism>
<reference evidence="1 2" key="1">
    <citation type="submission" date="2020-04" db="EMBL/GenBank/DDBJ databases">
        <title>Draft genome sequence of Caldanaerobacter sunterraneus. strain 1523vc isolated from Griffin hot spring, Kamchatka, Russia.</title>
        <authorList>
            <person name="Toshchakov S.V."/>
            <person name="Podosokorskaya O.A."/>
            <person name="Kublanov I.V."/>
            <person name="Korzhenkov A."/>
            <person name="Patrushev M.V."/>
        </authorList>
    </citation>
    <scope>NUCLEOTIDE SEQUENCE [LARGE SCALE GENOMIC DNA]</scope>
    <source>
        <strain evidence="1 2">1523vc</strain>
    </source>
</reference>
<sequence length="51" mass="6349">MYLLFKYKGILPSEYYWKPAGEKLIIKAFLLREIEEREKEKEEIMKMFDMK</sequence>
<dbReference type="AlphaFoldDB" id="A0A7Y2PN50"/>
<gene>
    <name evidence="1" type="ORF">HKI81_08950</name>
</gene>
<accession>A0A7Y2PN50</accession>
<dbReference type="Proteomes" id="UP000529861">
    <property type="component" value="Unassembled WGS sequence"/>
</dbReference>
<comment type="caution">
    <text evidence="1">The sequence shown here is derived from an EMBL/GenBank/DDBJ whole genome shotgun (WGS) entry which is preliminary data.</text>
</comment>
<dbReference type="EMBL" id="JABEQB010000025">
    <property type="protein sequence ID" value="NNG67346.1"/>
    <property type="molecule type" value="Genomic_DNA"/>
</dbReference>
<proteinExistence type="predicted"/>
<evidence type="ECO:0000313" key="2">
    <source>
        <dbReference type="Proteomes" id="UP000529861"/>
    </source>
</evidence>
<name>A0A7Y2PN50_9THEO</name>
<evidence type="ECO:0000313" key="1">
    <source>
        <dbReference type="EMBL" id="NNG67346.1"/>
    </source>
</evidence>